<dbReference type="EMBL" id="JABEVY010000021">
    <property type="protein sequence ID" value="KAF5254361.1"/>
    <property type="molecule type" value="Genomic_DNA"/>
</dbReference>
<accession>A0A8H5EC28</accession>
<sequence>MATPIVSLSEEDASWMQWDPNVETVWPEAAARSPQTTPSPPAPIEEEPSVELSWRNYKPRLAPTATDRDDRLSSKGGKGDRDARAISLENGGGATEA</sequence>
<proteinExistence type="predicted"/>
<feature type="compositionally biased region" description="Basic and acidic residues" evidence="1">
    <location>
        <begin position="66"/>
        <end position="84"/>
    </location>
</feature>
<gene>
    <name evidence="2" type="ORF">FANTH_846</name>
</gene>
<evidence type="ECO:0000313" key="2">
    <source>
        <dbReference type="EMBL" id="KAF5254361.1"/>
    </source>
</evidence>
<dbReference type="Proteomes" id="UP000573603">
    <property type="component" value="Unassembled WGS sequence"/>
</dbReference>
<protein>
    <submittedName>
        <fullName evidence="2">Uncharacterized protein</fullName>
    </submittedName>
</protein>
<keyword evidence="3" id="KW-1185">Reference proteome</keyword>
<feature type="region of interest" description="Disordered" evidence="1">
    <location>
        <begin position="24"/>
        <end position="97"/>
    </location>
</feature>
<evidence type="ECO:0000313" key="3">
    <source>
        <dbReference type="Proteomes" id="UP000573603"/>
    </source>
</evidence>
<comment type="caution">
    <text evidence="2">The sequence shown here is derived from an EMBL/GenBank/DDBJ whole genome shotgun (WGS) entry which is preliminary data.</text>
</comment>
<organism evidence="2 3">
    <name type="scientific">Fusarium anthophilum</name>
    <dbReference type="NCBI Taxonomy" id="48485"/>
    <lineage>
        <taxon>Eukaryota</taxon>
        <taxon>Fungi</taxon>
        <taxon>Dikarya</taxon>
        <taxon>Ascomycota</taxon>
        <taxon>Pezizomycotina</taxon>
        <taxon>Sordariomycetes</taxon>
        <taxon>Hypocreomycetidae</taxon>
        <taxon>Hypocreales</taxon>
        <taxon>Nectriaceae</taxon>
        <taxon>Fusarium</taxon>
        <taxon>Fusarium fujikuroi species complex</taxon>
    </lineage>
</organism>
<evidence type="ECO:0000256" key="1">
    <source>
        <dbReference type="SAM" id="MobiDB-lite"/>
    </source>
</evidence>
<name>A0A8H5EC28_9HYPO</name>
<dbReference type="AlphaFoldDB" id="A0A8H5EC28"/>
<reference evidence="2 3" key="1">
    <citation type="journal article" date="2020" name="BMC Genomics">
        <title>Correction to: Identification and distribution of gene clusters required for synthesis of sphingolipid metabolism inhibitors in diverse species of the filamentous fungus Fusarium.</title>
        <authorList>
            <person name="Kim H.S."/>
            <person name="Lohmar J.M."/>
            <person name="Busman M."/>
            <person name="Brown D.W."/>
            <person name="Naumann T.A."/>
            <person name="Divon H.H."/>
            <person name="Lysoe E."/>
            <person name="Uhlig S."/>
            <person name="Proctor R.H."/>
        </authorList>
    </citation>
    <scope>NUCLEOTIDE SEQUENCE [LARGE SCALE GENOMIC DNA]</scope>
    <source>
        <strain evidence="2 3">NRRL 25214</strain>
    </source>
</reference>